<keyword evidence="6" id="KW-0067">ATP-binding</keyword>
<feature type="domain" description="AAA+ ATPase" evidence="7">
    <location>
        <begin position="38"/>
        <end position="156"/>
    </location>
</feature>
<dbReference type="Gene3D" id="1.10.8.60">
    <property type="match status" value="1"/>
</dbReference>
<dbReference type="PANTHER" id="PTHR13779:SF7">
    <property type="entry name" value="ATPASE WRNIP1"/>
    <property type="match status" value="1"/>
</dbReference>
<protein>
    <recommendedName>
        <fullName evidence="3">Replication-associated recombination protein A</fullName>
    </recommendedName>
</protein>
<accession>A0A1I3M6D6</accession>
<organism evidence="8 9">
    <name type="scientific">Myroides guanonis</name>
    <dbReference type="NCBI Taxonomy" id="1150112"/>
    <lineage>
        <taxon>Bacteria</taxon>
        <taxon>Pseudomonadati</taxon>
        <taxon>Bacteroidota</taxon>
        <taxon>Flavobacteriia</taxon>
        <taxon>Flavobacteriales</taxon>
        <taxon>Flavobacteriaceae</taxon>
        <taxon>Myroides</taxon>
    </lineage>
</organism>
<evidence type="ECO:0000259" key="7">
    <source>
        <dbReference type="SMART" id="SM00382"/>
    </source>
</evidence>
<dbReference type="CDD" id="cd00009">
    <property type="entry name" value="AAA"/>
    <property type="match status" value="1"/>
</dbReference>
<dbReference type="EMBL" id="FORU01000002">
    <property type="protein sequence ID" value="SFI92295.1"/>
    <property type="molecule type" value="Genomic_DNA"/>
</dbReference>
<dbReference type="InterPro" id="IPR027417">
    <property type="entry name" value="P-loop_NTPase"/>
</dbReference>
<evidence type="ECO:0000256" key="6">
    <source>
        <dbReference type="ARBA" id="ARBA00022840"/>
    </source>
</evidence>
<comment type="similarity">
    <text evidence="2">Belongs to the AAA ATPase family. RarA/MGS1/WRNIP1 subfamily.</text>
</comment>
<gene>
    <name evidence="8" type="ORF">SAMN04487893_10246</name>
</gene>
<dbReference type="GO" id="GO:0017116">
    <property type="term" value="F:single-stranded DNA helicase activity"/>
    <property type="evidence" value="ECO:0007669"/>
    <property type="project" value="TreeGrafter"/>
</dbReference>
<proteinExistence type="inferred from homology"/>
<dbReference type="Gene3D" id="3.40.50.300">
    <property type="entry name" value="P-loop containing nucleotide triphosphate hydrolases"/>
    <property type="match status" value="1"/>
</dbReference>
<sequence length="425" mass="47660">MEAPLAERIRPKTLSEYISQEHLVGINGILTRQLQTGFIPSLIFWGPPGTGKTTLAEIIAKESERPFYALSAINSGVKDIREIIDKAKTNSGLFTARNPILFIDEIHRFSKSQQDSLLAAVEKGWVTLIGATTENPSFEVIPALLSRCQVYTLNPFTKDDLQALLERAMKKDLRIQKRNIILTETEALFRVSGGDGRKLLNTFELIINAMPEGLSEITNDLVMKTVQKNTVLYDKTGEQHYDIISAFIKSIRGSDPNGAVYWLARMIEGGEDVKFIARRLVISASEDIGNANPTALIMATNTFQAVSVIGHPESRILLSQCAVYLATSPKSNTSYLAIGKAQQIVRQTGDLSVPIHLRNAPTKLMKELGYGEDYKYSHDYTNNFVEQEFLPYEISGTVFYEPGQNPREKGIRDFLKNRWSLKYNY</sequence>
<keyword evidence="4" id="KW-0235">DNA replication</keyword>
<dbReference type="SMART" id="SM00382">
    <property type="entry name" value="AAA"/>
    <property type="match status" value="1"/>
</dbReference>
<dbReference type="InterPro" id="IPR003593">
    <property type="entry name" value="AAA+_ATPase"/>
</dbReference>
<dbReference type="GO" id="GO:0005524">
    <property type="term" value="F:ATP binding"/>
    <property type="evidence" value="ECO:0007669"/>
    <property type="project" value="UniProtKB-KW"/>
</dbReference>
<name>A0A1I3M6D6_9FLAO</name>
<dbReference type="Proteomes" id="UP000243887">
    <property type="component" value="Unassembled WGS sequence"/>
</dbReference>
<evidence type="ECO:0000313" key="8">
    <source>
        <dbReference type="EMBL" id="SFI92295.1"/>
    </source>
</evidence>
<dbReference type="STRING" id="1150112.SAMN04487893_10246"/>
<dbReference type="GO" id="GO:0000731">
    <property type="term" value="P:DNA synthesis involved in DNA repair"/>
    <property type="evidence" value="ECO:0007669"/>
    <property type="project" value="TreeGrafter"/>
</dbReference>
<keyword evidence="5" id="KW-0547">Nucleotide-binding</keyword>
<dbReference type="InterPro" id="IPR008921">
    <property type="entry name" value="DNA_pol3_clamp-load_cplx_C"/>
</dbReference>
<dbReference type="RefSeq" id="WP_090677830.1">
    <property type="nucleotide sequence ID" value="NZ_FORU01000002.1"/>
</dbReference>
<evidence type="ECO:0000256" key="2">
    <source>
        <dbReference type="ARBA" id="ARBA00008959"/>
    </source>
</evidence>
<dbReference type="InterPro" id="IPR021886">
    <property type="entry name" value="MgsA_C"/>
</dbReference>
<dbReference type="FunFam" id="1.10.3710.10:FF:000004">
    <property type="entry name" value="Putative ATPase, AAA family"/>
    <property type="match status" value="1"/>
</dbReference>
<dbReference type="Gene3D" id="1.10.3710.10">
    <property type="entry name" value="DNA polymerase III clamp loader subunits, C-terminal domain"/>
    <property type="match status" value="1"/>
</dbReference>
<dbReference type="GO" id="GO:0016887">
    <property type="term" value="F:ATP hydrolysis activity"/>
    <property type="evidence" value="ECO:0007669"/>
    <property type="project" value="InterPro"/>
</dbReference>
<dbReference type="FunFam" id="3.40.50.300:FF:000137">
    <property type="entry name" value="Replication-associated recombination protein A"/>
    <property type="match status" value="1"/>
</dbReference>
<dbReference type="PANTHER" id="PTHR13779">
    <property type="entry name" value="WERNER HELICASE-INTERACTING PROTEIN 1 FAMILY MEMBER"/>
    <property type="match status" value="1"/>
</dbReference>
<dbReference type="Pfam" id="PF00004">
    <property type="entry name" value="AAA"/>
    <property type="match status" value="1"/>
</dbReference>
<dbReference type="InterPro" id="IPR032423">
    <property type="entry name" value="AAA_assoc_2"/>
</dbReference>
<comment type="function">
    <text evidence="1">DNA-dependent ATPase that plays important roles in cellular responses to stalled DNA replication processes.</text>
</comment>
<evidence type="ECO:0000256" key="3">
    <source>
        <dbReference type="ARBA" id="ARBA00020776"/>
    </source>
</evidence>
<dbReference type="Gene3D" id="1.20.272.10">
    <property type="match status" value="1"/>
</dbReference>
<dbReference type="SUPFAM" id="SSF48019">
    <property type="entry name" value="post-AAA+ oligomerization domain-like"/>
    <property type="match status" value="1"/>
</dbReference>
<evidence type="ECO:0000256" key="5">
    <source>
        <dbReference type="ARBA" id="ARBA00022741"/>
    </source>
</evidence>
<dbReference type="Pfam" id="PF16193">
    <property type="entry name" value="AAA_assoc_2"/>
    <property type="match status" value="1"/>
</dbReference>
<reference evidence="9" key="1">
    <citation type="submission" date="2016-10" db="EMBL/GenBank/DDBJ databases">
        <authorList>
            <person name="Varghese N."/>
            <person name="Submissions S."/>
        </authorList>
    </citation>
    <scope>NUCLEOTIDE SEQUENCE [LARGE SCALE GENOMIC DNA]</scope>
    <source>
        <strain evidence="9">DSM 26542</strain>
    </source>
</reference>
<evidence type="ECO:0000256" key="1">
    <source>
        <dbReference type="ARBA" id="ARBA00002393"/>
    </source>
</evidence>
<dbReference type="OrthoDB" id="9778364at2"/>
<dbReference type="SUPFAM" id="SSF52540">
    <property type="entry name" value="P-loop containing nucleoside triphosphate hydrolases"/>
    <property type="match status" value="1"/>
</dbReference>
<dbReference type="GO" id="GO:0006261">
    <property type="term" value="P:DNA-templated DNA replication"/>
    <property type="evidence" value="ECO:0007669"/>
    <property type="project" value="TreeGrafter"/>
</dbReference>
<dbReference type="InterPro" id="IPR051314">
    <property type="entry name" value="AAA_ATPase_RarA/MGS1/WRNIP1"/>
</dbReference>
<dbReference type="GO" id="GO:0008047">
    <property type="term" value="F:enzyme activator activity"/>
    <property type="evidence" value="ECO:0007669"/>
    <property type="project" value="TreeGrafter"/>
</dbReference>
<evidence type="ECO:0000313" key="9">
    <source>
        <dbReference type="Proteomes" id="UP000243887"/>
    </source>
</evidence>
<evidence type="ECO:0000256" key="4">
    <source>
        <dbReference type="ARBA" id="ARBA00022705"/>
    </source>
</evidence>
<dbReference type="FunFam" id="1.20.272.10:FF:000001">
    <property type="entry name" value="Putative AAA family ATPase"/>
    <property type="match status" value="1"/>
</dbReference>
<dbReference type="Pfam" id="PF12002">
    <property type="entry name" value="MgsA_C"/>
    <property type="match status" value="1"/>
</dbReference>
<dbReference type="GO" id="GO:0003677">
    <property type="term" value="F:DNA binding"/>
    <property type="evidence" value="ECO:0007669"/>
    <property type="project" value="InterPro"/>
</dbReference>
<keyword evidence="9" id="KW-1185">Reference proteome</keyword>
<dbReference type="AlphaFoldDB" id="A0A1I3M6D6"/>
<dbReference type="CDD" id="cd18139">
    <property type="entry name" value="HLD_clamp_RarA"/>
    <property type="match status" value="1"/>
</dbReference>
<dbReference type="InterPro" id="IPR003959">
    <property type="entry name" value="ATPase_AAA_core"/>
</dbReference>